<feature type="domain" description="Pyruvate carboxyltransferase" evidence="3">
    <location>
        <begin position="59"/>
        <end position="329"/>
    </location>
</feature>
<dbReference type="PANTHER" id="PTHR42880">
    <property type="entry name" value="HOMOCITRATE SYNTHASE"/>
    <property type="match status" value="1"/>
</dbReference>
<dbReference type="eggNOG" id="COG0119">
    <property type="taxonomic scope" value="Bacteria"/>
</dbReference>
<dbReference type="HOGENOM" id="CLU_022158_5_0_7"/>
<dbReference type="STRING" id="335543.Sfum_3301"/>
<dbReference type="CDD" id="cd07947">
    <property type="entry name" value="DRE_TIM_Re_CS"/>
    <property type="match status" value="1"/>
</dbReference>
<dbReference type="RefSeq" id="WP_011700099.1">
    <property type="nucleotide sequence ID" value="NC_008554.1"/>
</dbReference>
<keyword evidence="4" id="KW-0670">Pyruvate</keyword>
<evidence type="ECO:0000313" key="4">
    <source>
        <dbReference type="EMBL" id="ABK18974.1"/>
    </source>
</evidence>
<dbReference type="SUPFAM" id="SSF51569">
    <property type="entry name" value="Aldolase"/>
    <property type="match status" value="1"/>
</dbReference>
<dbReference type="GO" id="GO:0016740">
    <property type="term" value="F:transferase activity"/>
    <property type="evidence" value="ECO:0007669"/>
    <property type="project" value="UniProtKB-KW"/>
</dbReference>
<proteinExistence type="inferred from homology"/>
<comment type="similarity">
    <text evidence="1">Belongs to the alpha-IPM synthase/homocitrate synthase family.</text>
</comment>
<dbReference type="PROSITE" id="PS50991">
    <property type="entry name" value="PYR_CT"/>
    <property type="match status" value="1"/>
</dbReference>
<dbReference type="AlphaFoldDB" id="A0LNH2"/>
<keyword evidence="2 4" id="KW-0808">Transferase</keyword>
<dbReference type="InterPro" id="IPR000891">
    <property type="entry name" value="PYR_CT"/>
</dbReference>
<reference evidence="4 5" key="1">
    <citation type="submission" date="2006-10" db="EMBL/GenBank/DDBJ databases">
        <title>Complete sequence of Syntrophobacter fumaroxidans MPOB.</title>
        <authorList>
            <consortium name="US DOE Joint Genome Institute"/>
            <person name="Copeland A."/>
            <person name="Lucas S."/>
            <person name="Lapidus A."/>
            <person name="Barry K."/>
            <person name="Detter J.C."/>
            <person name="Glavina del Rio T."/>
            <person name="Hammon N."/>
            <person name="Israni S."/>
            <person name="Pitluck S."/>
            <person name="Goltsman E.G."/>
            <person name="Martinez M."/>
            <person name="Schmutz J."/>
            <person name="Larimer F."/>
            <person name="Land M."/>
            <person name="Hauser L."/>
            <person name="Kyrpides N."/>
            <person name="Kim E."/>
            <person name="Boone D.R."/>
            <person name="Brockman F."/>
            <person name="Culley D."/>
            <person name="Ferry J."/>
            <person name="Gunsalus R."/>
            <person name="McInerney M.J."/>
            <person name="Morrison M."/>
            <person name="Plugge C."/>
            <person name="Rohlin L."/>
            <person name="Scholten J."/>
            <person name="Sieber J."/>
            <person name="Stams A.J.M."/>
            <person name="Worm P."/>
            <person name="Henstra A.M."/>
            <person name="Richardson P."/>
        </authorList>
    </citation>
    <scope>NUCLEOTIDE SEQUENCE [LARGE SCALE GENOMIC DNA]</scope>
    <source>
        <strain evidence="5">DSM 10017 / MPOB</strain>
    </source>
</reference>
<gene>
    <name evidence="4" type="ordered locus">Sfum_3301</name>
</gene>
<dbReference type="Gene3D" id="3.20.20.70">
    <property type="entry name" value="Aldolase class I"/>
    <property type="match status" value="1"/>
</dbReference>
<dbReference type="Gene3D" id="3.30.450.20">
    <property type="entry name" value="PAS domain"/>
    <property type="match status" value="1"/>
</dbReference>
<organism evidence="4 5">
    <name type="scientific">Syntrophobacter fumaroxidans (strain DSM 10017 / MPOB)</name>
    <dbReference type="NCBI Taxonomy" id="335543"/>
    <lineage>
        <taxon>Bacteria</taxon>
        <taxon>Pseudomonadati</taxon>
        <taxon>Thermodesulfobacteriota</taxon>
        <taxon>Syntrophobacteria</taxon>
        <taxon>Syntrophobacterales</taxon>
        <taxon>Syntrophobacteraceae</taxon>
        <taxon>Syntrophobacter</taxon>
    </lineage>
</organism>
<dbReference type="EMBL" id="CP000478">
    <property type="protein sequence ID" value="ABK18974.1"/>
    <property type="molecule type" value="Genomic_DNA"/>
</dbReference>
<dbReference type="KEGG" id="sfu:Sfum_3301"/>
<dbReference type="Pfam" id="PF22673">
    <property type="entry name" value="MCP-like_PDC_1"/>
    <property type="match status" value="1"/>
</dbReference>
<dbReference type="InterPro" id="IPR029151">
    <property type="entry name" value="Sensor-like_sf"/>
</dbReference>
<dbReference type="OrthoDB" id="9804858at2"/>
<name>A0LNH2_SYNFM</name>
<evidence type="ECO:0000256" key="1">
    <source>
        <dbReference type="ARBA" id="ARBA00006154"/>
    </source>
</evidence>
<evidence type="ECO:0000259" key="3">
    <source>
        <dbReference type="PROSITE" id="PS50991"/>
    </source>
</evidence>
<dbReference type="Proteomes" id="UP000001784">
    <property type="component" value="Chromosome"/>
</dbReference>
<keyword evidence="5" id="KW-1185">Reference proteome</keyword>
<dbReference type="CDD" id="cd18773">
    <property type="entry name" value="PDC1_HK_sensor"/>
    <property type="match status" value="1"/>
</dbReference>
<dbReference type="InterPro" id="IPR013785">
    <property type="entry name" value="Aldolase_TIM"/>
</dbReference>
<dbReference type="InParanoid" id="A0LNH2"/>
<dbReference type="Pfam" id="PF00682">
    <property type="entry name" value="HMGL-like"/>
    <property type="match status" value="1"/>
</dbReference>
<evidence type="ECO:0000313" key="5">
    <source>
        <dbReference type="Proteomes" id="UP000001784"/>
    </source>
</evidence>
<sequence length="609" mass="69540">MARWNSKKRVLDHEHSRFWRHNLIDTAEPNLMREVFPYTEVPRIDFDHMMLPIDPAEDVFITDTTFRDGQQARPPYTVKQIGTIFDFLHRLSGPGGVIRQSEFFLYTGKDREALDLCRSKGYAFPKITGWIRAVEQDLQLVADMGLDETGILTSVSDYHIFLKLNLDRKGAFDKYLRIARTAIEKGIIPRCHFEDVTRADVYGFCIPLATELMRLREESGIDVKIRLCDTLGFGLTYTGAALPRSVPKIVRAFIEEAGVPGHLLEWHGHNDFHKVLVNAATAWLYGCSGANGTLLGFGERTGNAPIEGLIMEYIGLMGTTNGIDTTAITDMAEYFQSVLGYRIPPNYPYVGEEFNATRAGIHADGLVKHEEIYNIFDTRILLRRPVSIIISDKSGVASIAYWVNTRLRLEGERRLDKRHPGIIKIHKRVMHEYEQGRNTSISNEELERWSRRFLPEFFVSEFDLLKRKAYALAAHLVEEVVESEVIKSMDPARQELALQTMLDLNPFIQYIYVTDHEGRKLTRNITHIVDKAKYESAKVGEDLSDRPWFIEPMKDGKVHVTDFYTSRYTGALCITVSAPIRNESEEIVGILGIDIRFEDLAKMEQNGDV</sequence>
<dbReference type="PANTHER" id="PTHR42880:SF1">
    <property type="entry name" value="ISOPROPYLMALATE_HOMOCITRATE_CITRAMALATE SYNTHASE FAMILY PROTEIN"/>
    <property type="match status" value="1"/>
</dbReference>
<dbReference type="SUPFAM" id="SSF103190">
    <property type="entry name" value="Sensory domain-like"/>
    <property type="match status" value="1"/>
</dbReference>
<accession>A0LNH2</accession>
<protein>
    <submittedName>
        <fullName evidence="4">Pyruvate carboxyltransferase</fullName>
    </submittedName>
</protein>
<evidence type="ECO:0000256" key="2">
    <source>
        <dbReference type="ARBA" id="ARBA00022679"/>
    </source>
</evidence>